<comment type="caution">
    <text evidence="2">The sequence shown here is derived from an EMBL/GenBank/DDBJ whole genome shotgun (WGS) entry which is preliminary data.</text>
</comment>
<dbReference type="EMBL" id="LSSK01001390">
    <property type="protein sequence ID" value="OMH79845.1"/>
    <property type="molecule type" value="Genomic_DNA"/>
</dbReference>
<feature type="region of interest" description="Disordered" evidence="1">
    <location>
        <begin position="1"/>
        <end position="56"/>
    </location>
</feature>
<dbReference type="Proteomes" id="UP000188320">
    <property type="component" value="Unassembled WGS sequence"/>
</dbReference>
<evidence type="ECO:0000313" key="3">
    <source>
        <dbReference type="Proteomes" id="UP000188320"/>
    </source>
</evidence>
<evidence type="ECO:0000256" key="1">
    <source>
        <dbReference type="SAM" id="MobiDB-lite"/>
    </source>
</evidence>
<feature type="compositionally biased region" description="Basic and acidic residues" evidence="1">
    <location>
        <begin position="17"/>
        <end position="30"/>
    </location>
</feature>
<feature type="compositionally biased region" description="Polar residues" evidence="1">
    <location>
        <begin position="68"/>
        <end position="81"/>
    </location>
</feature>
<reference evidence="3" key="1">
    <citation type="submission" date="2017-01" db="EMBL/GenBank/DDBJ databases">
        <authorList>
            <person name="Wang Y."/>
            <person name="White M."/>
            <person name="Kvist S."/>
            <person name="Moncalvo J.-M."/>
        </authorList>
    </citation>
    <scope>NUCLEOTIDE SEQUENCE [LARGE SCALE GENOMIC DNA]</scope>
    <source>
        <strain evidence="3">COL-18-3</strain>
    </source>
</reference>
<feature type="compositionally biased region" description="Polar residues" evidence="1">
    <location>
        <begin position="1"/>
        <end position="15"/>
    </location>
</feature>
<feature type="non-terminal residue" evidence="2">
    <location>
        <position position="1"/>
    </location>
</feature>
<feature type="region of interest" description="Disordered" evidence="1">
    <location>
        <begin position="68"/>
        <end position="150"/>
    </location>
</feature>
<gene>
    <name evidence="2" type="ORF">AX774_g6730</name>
</gene>
<accession>A0A1R1PFQ8</accession>
<dbReference type="AlphaFoldDB" id="A0A1R1PFQ8"/>
<proteinExistence type="predicted"/>
<organism evidence="2 3">
    <name type="scientific">Zancudomyces culisetae</name>
    <name type="common">Gut fungus</name>
    <name type="synonym">Smittium culisetae</name>
    <dbReference type="NCBI Taxonomy" id="1213189"/>
    <lineage>
        <taxon>Eukaryota</taxon>
        <taxon>Fungi</taxon>
        <taxon>Fungi incertae sedis</taxon>
        <taxon>Zoopagomycota</taxon>
        <taxon>Kickxellomycotina</taxon>
        <taxon>Harpellomycetes</taxon>
        <taxon>Harpellales</taxon>
        <taxon>Legeriomycetaceae</taxon>
        <taxon>Zancudomyces</taxon>
    </lineage>
</organism>
<feature type="compositionally biased region" description="Basic residues" evidence="1">
    <location>
        <begin position="118"/>
        <end position="128"/>
    </location>
</feature>
<evidence type="ECO:0000313" key="2">
    <source>
        <dbReference type="EMBL" id="OMH79845.1"/>
    </source>
</evidence>
<keyword evidence="3" id="KW-1185">Reference proteome</keyword>
<name>A0A1R1PFQ8_ZANCU</name>
<feature type="compositionally biased region" description="Low complexity" evidence="1">
    <location>
        <begin position="129"/>
        <end position="143"/>
    </location>
</feature>
<sequence length="421" mass="45435">KSSSVAVPSSRTYSKQKWGDEWRKKIERQKARSKATSRPPTPTSTSSSRAQIQSVQAAVARMIGAAVTPSTPVASTPLSSEKSLTTPTLRSTSKSSSVAVPSSRTYSKQKWGDEWRKKIERRKARSTSKSRPPTSTDVSSSSTNIQSAQTTVGRIPRALVVTGIFTTSVPSSTPPSLPLSSLSSPSATSFYSRVYSREIWGDEWKKRVEKRKRNIMREHNEVQEKKKTEDPMRSKNAKLLEKQTNRKKWGTGWIKKTALGKTTEKLTTRVSETTTFTSVPISSISVQGLETSGARMSKNIPVPSIKTSITVSTLATSSAGTLYSPVRDVGAPMGLVSISKKMALNVSATPTQTTSNISTVSRKSSSVLAAKLHVGVILPPKPTADGSQSNIVSVPIPVKVFVKVICAPNAVTPVITSTETQ</sequence>
<feature type="compositionally biased region" description="Low complexity" evidence="1">
    <location>
        <begin position="82"/>
        <end position="105"/>
    </location>
</feature>
<protein>
    <submittedName>
        <fullName evidence="2">Uncharacterized protein</fullName>
    </submittedName>
</protein>